<dbReference type="InterPro" id="IPR043519">
    <property type="entry name" value="NT_sf"/>
</dbReference>
<dbReference type="InterPro" id="IPR054708">
    <property type="entry name" value="MTPAP-like_central"/>
</dbReference>
<gene>
    <name evidence="2" type="ORF">PENTCL1PPCAC_1583</name>
</gene>
<evidence type="ECO:0000313" key="2">
    <source>
        <dbReference type="EMBL" id="GMS79408.1"/>
    </source>
</evidence>
<proteinExistence type="predicted"/>
<dbReference type="Gene3D" id="1.10.1410.10">
    <property type="match status" value="1"/>
</dbReference>
<dbReference type="Proteomes" id="UP001432027">
    <property type="component" value="Unassembled WGS sequence"/>
</dbReference>
<organism evidence="2 3">
    <name type="scientific">Pristionchus entomophagus</name>
    <dbReference type="NCBI Taxonomy" id="358040"/>
    <lineage>
        <taxon>Eukaryota</taxon>
        <taxon>Metazoa</taxon>
        <taxon>Ecdysozoa</taxon>
        <taxon>Nematoda</taxon>
        <taxon>Chromadorea</taxon>
        <taxon>Rhabditida</taxon>
        <taxon>Rhabditina</taxon>
        <taxon>Diplogasteromorpha</taxon>
        <taxon>Diplogasteroidea</taxon>
        <taxon>Neodiplogasteridae</taxon>
        <taxon>Pristionchus</taxon>
    </lineage>
</organism>
<dbReference type="Pfam" id="PF22600">
    <property type="entry name" value="MTPAP-like_central"/>
    <property type="match status" value="1"/>
</dbReference>
<reference evidence="2" key="1">
    <citation type="submission" date="2023-10" db="EMBL/GenBank/DDBJ databases">
        <title>Genome assembly of Pristionchus species.</title>
        <authorList>
            <person name="Yoshida K."/>
            <person name="Sommer R.J."/>
        </authorList>
    </citation>
    <scope>NUCLEOTIDE SEQUENCE</scope>
    <source>
        <strain evidence="2">RS0144</strain>
    </source>
</reference>
<dbReference type="AlphaFoldDB" id="A0AAV5SFG3"/>
<name>A0AAV5SFG3_9BILA</name>
<protein>
    <recommendedName>
        <fullName evidence="1">Poly(A) RNA polymerase mitochondrial-like central palm domain-containing protein</fullName>
    </recommendedName>
</protein>
<dbReference type="SUPFAM" id="SSF81631">
    <property type="entry name" value="PAP/OAS1 substrate-binding domain"/>
    <property type="match status" value="1"/>
</dbReference>
<dbReference type="EMBL" id="BTSX01000001">
    <property type="protein sequence ID" value="GMS79408.1"/>
    <property type="molecule type" value="Genomic_DNA"/>
</dbReference>
<dbReference type="GO" id="GO:0050265">
    <property type="term" value="F:RNA uridylyltransferase activity"/>
    <property type="evidence" value="ECO:0007669"/>
    <property type="project" value="TreeGrafter"/>
</dbReference>
<dbReference type="SUPFAM" id="SSF81301">
    <property type="entry name" value="Nucleotidyltransferase"/>
    <property type="match status" value="1"/>
</dbReference>
<evidence type="ECO:0000313" key="3">
    <source>
        <dbReference type="Proteomes" id="UP001432027"/>
    </source>
</evidence>
<accession>A0AAV5SFG3</accession>
<dbReference type="Gene3D" id="3.30.460.10">
    <property type="entry name" value="Beta Polymerase, domain 2"/>
    <property type="match status" value="1"/>
</dbReference>
<evidence type="ECO:0000259" key="1">
    <source>
        <dbReference type="Pfam" id="PF22600"/>
    </source>
</evidence>
<dbReference type="GO" id="GO:0031123">
    <property type="term" value="P:RNA 3'-end processing"/>
    <property type="evidence" value="ECO:0007669"/>
    <property type="project" value="TreeGrafter"/>
</dbReference>
<keyword evidence="3" id="KW-1185">Reference proteome</keyword>
<feature type="domain" description="Poly(A) RNA polymerase mitochondrial-like central palm" evidence="1">
    <location>
        <begin position="87"/>
        <end position="253"/>
    </location>
</feature>
<dbReference type="PANTHER" id="PTHR12271">
    <property type="entry name" value="POLY A POLYMERASE CID PAP -RELATED"/>
    <property type="match status" value="1"/>
</dbReference>
<comment type="caution">
    <text evidence="2">The sequence shown here is derived from an EMBL/GenBank/DDBJ whole genome shotgun (WGS) entry which is preliminary data.</text>
</comment>
<sequence length="464" mass="53831">MIYLHPNFVSLYSCSIPSISNKMATSRPKKPDIPLTRREIENAHLNNSYRREFPTWAVVTSPWARHPLGFIKSMEYILEHKKEFEALDKEIRDHWESIKQPEWEYRCKVAFKDKLETILINFLKRPLKLVITGSTVSGVGTANSDADICMCAPNIIHPLRIDKGEDGSVLMLTKDERRRRIGILLRRCKKALDDSNLGLKITFVDAMIPLLKMVGEIKDEATGNPFNMEVDLSVSNEVFISGLHNSHLIRGYTRVDPRFAPLVTLVKKWSWMAGVRDPQKRRFNSYAVTILVIHFLQCALPRPILPNLQGCYPWFFAMDENNHPDRVDLEADLPSPLEELLDLPPCRLNVAELFYIFVSYYSTIDLYHAVIRIKCGRISVRKFPDDNYDIDDENYRMTPRSAKNHEVYIEDPIDEHNPGRTVDDWEMVRNCFCDALHVFNRVDDEEMSKIFPFPDLEDLTRTAD</sequence>
<dbReference type="PANTHER" id="PTHR12271:SF128">
    <property type="entry name" value="PAP-ASSOCIATED DOMAIN-CONTAINING PROTEIN"/>
    <property type="match status" value="1"/>
</dbReference>